<dbReference type="SUPFAM" id="SSF54928">
    <property type="entry name" value="RNA-binding domain, RBD"/>
    <property type="match status" value="2"/>
</dbReference>
<dbReference type="PANTHER" id="PTHR23003">
    <property type="entry name" value="RNA RECOGNITION MOTIF RRM DOMAIN CONTAINING PROTEIN"/>
    <property type="match status" value="1"/>
</dbReference>
<dbReference type="GO" id="GO:0005634">
    <property type="term" value="C:nucleus"/>
    <property type="evidence" value="ECO:0007669"/>
    <property type="project" value="TreeGrafter"/>
</dbReference>
<dbReference type="GO" id="GO:0005737">
    <property type="term" value="C:cytoplasm"/>
    <property type="evidence" value="ECO:0007669"/>
    <property type="project" value="TreeGrafter"/>
</dbReference>
<sequence length="260" mass="28217">MSGGKRIYLGHLSPDVRRGDLEDLFKGYGKINDIRLMGSFGFMEVDSGQDADDLVKVSREACAPHRASPDLAPRPPFPAHRILKDFDGKSFMGDRLIVQIAKEARPRSEVPRPPGGYTSGYQGAGGYGPPGGYGGRGGYGGYHDPYAYGGGRGGYGGGRGGYGGGYPPRGGYGGGGYGFDPYGPQPRQPRIRRGDYRVIVSNLPANTSWQDLKDVGREAGHISFADVDPSRPDEGILEYDSREDMERALDKIEEDDRYRD</sequence>
<evidence type="ECO:0000256" key="3">
    <source>
        <dbReference type="SAM" id="MobiDB-lite"/>
    </source>
</evidence>
<dbReference type="InterPro" id="IPR035979">
    <property type="entry name" value="RBD_domain_sf"/>
</dbReference>
<accession>A0A0P1BA76</accession>
<feature type="compositionally biased region" description="Basic and acidic residues" evidence="3">
    <location>
        <begin position="228"/>
        <end position="260"/>
    </location>
</feature>
<dbReference type="Proteomes" id="UP000054845">
    <property type="component" value="Unassembled WGS sequence"/>
</dbReference>
<dbReference type="OrthoDB" id="1099063at2759"/>
<protein>
    <submittedName>
        <fullName evidence="5">Alternative splicing factor SRp55/B52/SRp75 (RRM superfamily)</fullName>
    </submittedName>
</protein>
<reference evidence="5 6" key="1">
    <citation type="submission" date="2014-09" db="EMBL/GenBank/DDBJ databases">
        <authorList>
            <person name="Magalhaes I.L.F."/>
            <person name="Oliveira U."/>
            <person name="Santos F.R."/>
            <person name="Vidigal T.H.D.A."/>
            <person name="Brescovit A.D."/>
            <person name="Santos A.J."/>
        </authorList>
    </citation>
    <scope>NUCLEOTIDE SEQUENCE [LARGE SCALE GENOMIC DNA]</scope>
</reference>
<dbReference type="InterPro" id="IPR012677">
    <property type="entry name" value="Nucleotide-bd_a/b_plait_sf"/>
</dbReference>
<dbReference type="SMART" id="SM00360">
    <property type="entry name" value="RRM"/>
    <property type="match status" value="2"/>
</dbReference>
<name>A0A0P1BA76_9BASI</name>
<feature type="region of interest" description="Disordered" evidence="3">
    <location>
        <begin position="104"/>
        <end position="123"/>
    </location>
</feature>
<proteinExistence type="predicted"/>
<dbReference type="Pfam" id="PF00076">
    <property type="entry name" value="RRM_1"/>
    <property type="match status" value="2"/>
</dbReference>
<evidence type="ECO:0000256" key="1">
    <source>
        <dbReference type="ARBA" id="ARBA00022884"/>
    </source>
</evidence>
<keyword evidence="1 2" id="KW-0694">RNA-binding</keyword>
<dbReference type="CDD" id="cd12339">
    <property type="entry name" value="RRM2_SRSF1_4_like"/>
    <property type="match status" value="1"/>
</dbReference>
<evidence type="ECO:0000256" key="2">
    <source>
        <dbReference type="PROSITE-ProRule" id="PRU00176"/>
    </source>
</evidence>
<dbReference type="Gene3D" id="3.30.70.330">
    <property type="match status" value="2"/>
</dbReference>
<organism evidence="5 6">
    <name type="scientific">Ceraceosorus bombacis</name>
    <dbReference type="NCBI Taxonomy" id="401625"/>
    <lineage>
        <taxon>Eukaryota</taxon>
        <taxon>Fungi</taxon>
        <taxon>Dikarya</taxon>
        <taxon>Basidiomycota</taxon>
        <taxon>Ustilaginomycotina</taxon>
        <taxon>Exobasidiomycetes</taxon>
        <taxon>Ceraceosorales</taxon>
        <taxon>Ceraceosoraceae</taxon>
        <taxon>Ceraceosorus</taxon>
    </lineage>
</organism>
<evidence type="ECO:0000259" key="4">
    <source>
        <dbReference type="PROSITE" id="PS50102"/>
    </source>
</evidence>
<dbReference type="EMBL" id="CCYA01000173">
    <property type="protein sequence ID" value="CEH12622.1"/>
    <property type="molecule type" value="Genomic_DNA"/>
</dbReference>
<keyword evidence="6" id="KW-1185">Reference proteome</keyword>
<feature type="domain" description="RRM" evidence="4">
    <location>
        <begin position="5"/>
        <end position="103"/>
    </location>
</feature>
<dbReference type="InterPro" id="IPR000504">
    <property type="entry name" value="RRM_dom"/>
</dbReference>
<dbReference type="AlphaFoldDB" id="A0A0P1BA76"/>
<dbReference type="GO" id="GO:0003729">
    <property type="term" value="F:mRNA binding"/>
    <property type="evidence" value="ECO:0007669"/>
    <property type="project" value="TreeGrafter"/>
</dbReference>
<dbReference type="PANTHER" id="PTHR23003:SF51">
    <property type="entry name" value="SERINE-ARGININE PROTEIN 55"/>
    <property type="match status" value="1"/>
</dbReference>
<evidence type="ECO:0000313" key="6">
    <source>
        <dbReference type="Proteomes" id="UP000054845"/>
    </source>
</evidence>
<dbReference type="PROSITE" id="PS50102">
    <property type="entry name" value="RRM"/>
    <property type="match status" value="1"/>
</dbReference>
<dbReference type="InterPro" id="IPR050374">
    <property type="entry name" value="RRT5_SRSF_SR"/>
</dbReference>
<dbReference type="STRING" id="401625.A0A0P1BA76"/>
<evidence type="ECO:0000313" key="5">
    <source>
        <dbReference type="EMBL" id="CEH12622.1"/>
    </source>
</evidence>
<feature type="region of interest" description="Disordered" evidence="3">
    <location>
        <begin position="224"/>
        <end position="260"/>
    </location>
</feature>